<evidence type="ECO:0000313" key="1">
    <source>
        <dbReference type="EMBL" id="CEK98345.1"/>
    </source>
</evidence>
<accession>A0A0B7C1N3</accession>
<proteinExistence type="predicted"/>
<dbReference type="EMBL" id="HACG01051474">
    <property type="protein sequence ID" value="CEK98345.1"/>
    <property type="molecule type" value="Transcribed_RNA"/>
</dbReference>
<gene>
    <name evidence="1" type="primary">ORF218463</name>
</gene>
<sequence length="67" mass="7989">QKHIISDIQEFYMRHMSCHTEFTFNCFIIPVTQCTRSQQAVLPGFFLCFDFSVRLKTLMRRPTLVET</sequence>
<protein>
    <submittedName>
        <fullName evidence="1">Uncharacterized protein</fullName>
    </submittedName>
</protein>
<feature type="non-terminal residue" evidence="1">
    <location>
        <position position="1"/>
    </location>
</feature>
<name>A0A0B7C1N3_9EUPU</name>
<reference evidence="1" key="1">
    <citation type="submission" date="2014-12" db="EMBL/GenBank/DDBJ databases">
        <title>Insight into the proteome of Arion vulgaris.</title>
        <authorList>
            <person name="Aradska J."/>
            <person name="Bulat T."/>
            <person name="Smidak R."/>
            <person name="Sarate P."/>
            <person name="Gangsoo J."/>
            <person name="Sialana F."/>
            <person name="Bilban M."/>
            <person name="Lubec G."/>
        </authorList>
    </citation>
    <scope>NUCLEOTIDE SEQUENCE</scope>
    <source>
        <tissue evidence="1">Skin</tissue>
    </source>
</reference>
<dbReference type="AlphaFoldDB" id="A0A0B7C1N3"/>
<organism evidence="1">
    <name type="scientific">Arion vulgaris</name>
    <dbReference type="NCBI Taxonomy" id="1028688"/>
    <lineage>
        <taxon>Eukaryota</taxon>
        <taxon>Metazoa</taxon>
        <taxon>Spiralia</taxon>
        <taxon>Lophotrochozoa</taxon>
        <taxon>Mollusca</taxon>
        <taxon>Gastropoda</taxon>
        <taxon>Heterobranchia</taxon>
        <taxon>Euthyneura</taxon>
        <taxon>Panpulmonata</taxon>
        <taxon>Eupulmonata</taxon>
        <taxon>Stylommatophora</taxon>
        <taxon>Helicina</taxon>
        <taxon>Arionoidea</taxon>
        <taxon>Arionidae</taxon>
        <taxon>Arion</taxon>
    </lineage>
</organism>